<dbReference type="RefSeq" id="WP_060931022.1">
    <property type="nucleotide sequence ID" value="NZ_KQ959812.1"/>
</dbReference>
<name>A0A133ZRW5_9FIRM</name>
<sequence>MTLEDVKSMIYDITAEFFCGAKVIWAEQINTKPDTPYITLKLGGIRKTLFPIVDGDERAYSCSTTLEINLYTKGKAISVAGCVTGNYINTATSDLFDYFSFIESDVIVDKLATYGLDITLEPPIRDLTALQNDSKYRYRAMAEATVSFTQYTNGPYGVGGRTLPNASGGGTAEISKARTDIIEEADIKDNNYEGGNQE</sequence>
<keyword evidence="3" id="KW-1185">Reference proteome</keyword>
<protein>
    <recommendedName>
        <fullName evidence="1">Phage neck terminator protein gp12-like domain-containing protein</fullName>
    </recommendedName>
</protein>
<evidence type="ECO:0000259" key="1">
    <source>
        <dbReference type="Pfam" id="PF23961"/>
    </source>
</evidence>
<dbReference type="Pfam" id="PF23961">
    <property type="entry name" value="Phage_tail_terminator_9"/>
    <property type="match status" value="1"/>
</dbReference>
<gene>
    <name evidence="2" type="ORF">HMPREF1866_01213</name>
</gene>
<proteinExistence type="predicted"/>
<evidence type="ECO:0000313" key="2">
    <source>
        <dbReference type="EMBL" id="KXB58174.1"/>
    </source>
</evidence>
<dbReference type="PATRIC" id="fig|467210.3.peg.1202"/>
<dbReference type="Proteomes" id="UP000070394">
    <property type="component" value="Unassembled WGS sequence"/>
</dbReference>
<dbReference type="STRING" id="467210.HMPREF1866_01213"/>
<dbReference type="InterPro" id="IPR057087">
    <property type="entry name" value="Gp12-like"/>
</dbReference>
<dbReference type="AlphaFoldDB" id="A0A133ZRW5"/>
<dbReference type="OrthoDB" id="2066724at2"/>
<organism evidence="2 3">
    <name type="scientific">Lachnoanaerobaculum saburreum</name>
    <dbReference type="NCBI Taxonomy" id="467210"/>
    <lineage>
        <taxon>Bacteria</taxon>
        <taxon>Bacillati</taxon>
        <taxon>Bacillota</taxon>
        <taxon>Clostridia</taxon>
        <taxon>Lachnospirales</taxon>
        <taxon>Lachnospiraceae</taxon>
        <taxon>Lachnoanaerobaculum</taxon>
    </lineage>
</organism>
<dbReference type="EMBL" id="LSDA01000063">
    <property type="protein sequence ID" value="KXB58174.1"/>
    <property type="molecule type" value="Genomic_DNA"/>
</dbReference>
<reference evidence="3" key="1">
    <citation type="submission" date="2016-01" db="EMBL/GenBank/DDBJ databases">
        <authorList>
            <person name="Mitreva M."/>
            <person name="Pepin K.H."/>
            <person name="Mihindukulasuriya K.A."/>
            <person name="Fulton R."/>
            <person name="Fronick C."/>
            <person name="O'Laughlin M."/>
            <person name="Miner T."/>
            <person name="Herter B."/>
            <person name="Rosa B.A."/>
            <person name="Cordes M."/>
            <person name="Tomlinson C."/>
            <person name="Wollam A."/>
            <person name="Palsikar V.B."/>
            <person name="Mardis E.R."/>
            <person name="Wilson R.K."/>
        </authorList>
    </citation>
    <scope>NUCLEOTIDE SEQUENCE [LARGE SCALE GENOMIC DNA]</scope>
    <source>
        <strain evidence="3">DNF00896</strain>
    </source>
</reference>
<accession>A0A133ZRW5</accession>
<evidence type="ECO:0000313" key="3">
    <source>
        <dbReference type="Proteomes" id="UP000070394"/>
    </source>
</evidence>
<feature type="domain" description="Phage neck terminator protein gp12-like" evidence="1">
    <location>
        <begin position="10"/>
        <end position="151"/>
    </location>
</feature>
<comment type="caution">
    <text evidence="2">The sequence shown here is derived from an EMBL/GenBank/DDBJ whole genome shotgun (WGS) entry which is preliminary data.</text>
</comment>